<organism evidence="1 3">
    <name type="scientific">Didymodactylos carnosus</name>
    <dbReference type="NCBI Taxonomy" id="1234261"/>
    <lineage>
        <taxon>Eukaryota</taxon>
        <taxon>Metazoa</taxon>
        <taxon>Spiralia</taxon>
        <taxon>Gnathifera</taxon>
        <taxon>Rotifera</taxon>
        <taxon>Eurotatoria</taxon>
        <taxon>Bdelloidea</taxon>
        <taxon>Philodinida</taxon>
        <taxon>Philodinidae</taxon>
        <taxon>Didymodactylos</taxon>
    </lineage>
</organism>
<evidence type="ECO:0000313" key="3">
    <source>
        <dbReference type="Proteomes" id="UP000663829"/>
    </source>
</evidence>
<reference evidence="1" key="1">
    <citation type="submission" date="2021-02" db="EMBL/GenBank/DDBJ databases">
        <authorList>
            <person name="Nowell W R."/>
        </authorList>
    </citation>
    <scope>NUCLEOTIDE SEQUENCE</scope>
</reference>
<dbReference type="Proteomes" id="UP000663829">
    <property type="component" value="Unassembled WGS sequence"/>
</dbReference>
<comment type="caution">
    <text evidence="1">The sequence shown here is derived from an EMBL/GenBank/DDBJ whole genome shotgun (WGS) entry which is preliminary data.</text>
</comment>
<dbReference type="EMBL" id="CAJNOQ010063318">
    <property type="protein sequence ID" value="CAF1675538.1"/>
    <property type="molecule type" value="Genomic_DNA"/>
</dbReference>
<dbReference type="OrthoDB" id="6782675at2759"/>
<dbReference type="Proteomes" id="UP000681722">
    <property type="component" value="Unassembled WGS sequence"/>
</dbReference>
<dbReference type="AlphaFoldDB" id="A0A816GHY7"/>
<sequence length="72" mass="8077">MGSAVTQVLADVYMMEWESDILAIQLDEKEVYVRSQDDIRDGVVGSWLSHVSIDASITAVISRSDVDVDWLF</sequence>
<evidence type="ECO:0000313" key="2">
    <source>
        <dbReference type="EMBL" id="CAF4661680.1"/>
    </source>
</evidence>
<evidence type="ECO:0000313" key="1">
    <source>
        <dbReference type="EMBL" id="CAF1675538.1"/>
    </source>
</evidence>
<name>A0A816GHY7_9BILA</name>
<proteinExistence type="predicted"/>
<protein>
    <submittedName>
        <fullName evidence="1">Uncharacterized protein</fullName>
    </submittedName>
</protein>
<keyword evidence="3" id="KW-1185">Reference proteome</keyword>
<gene>
    <name evidence="1" type="ORF">GPM918_LOCUS46455</name>
    <name evidence="2" type="ORF">SRO942_LOCUS50656</name>
</gene>
<accession>A0A816GHY7</accession>
<dbReference type="EMBL" id="CAJOBC010146390">
    <property type="protein sequence ID" value="CAF4661680.1"/>
    <property type="molecule type" value="Genomic_DNA"/>
</dbReference>